<proteinExistence type="predicted"/>
<dbReference type="EMBL" id="WBMO01000001">
    <property type="protein sequence ID" value="MDV2475787.1"/>
    <property type="molecule type" value="Genomic_DNA"/>
</dbReference>
<gene>
    <name evidence="2" type="ORF">F8M49_11175</name>
</gene>
<sequence length="78" mass="8936">MKDPLEKSRSRRERPLQEDDGGGSGEHPASTKHEEANHERKVAAVNMMGMMDQAHTLLHQLMMWLHQMGGMPMMHMPM</sequence>
<name>A0ABU3WP62_9NOCA</name>
<reference evidence="2 3" key="1">
    <citation type="submission" date="2019-10" db="EMBL/GenBank/DDBJ databases">
        <title>Draft Genome Assembly of Rhodococcus zopfii DSM44189.</title>
        <authorList>
            <person name="Sutton J.M."/>
            <person name="Akob D.M."/>
            <person name="Bushman T.J."/>
        </authorList>
    </citation>
    <scope>NUCLEOTIDE SEQUENCE [LARGE SCALE GENOMIC DNA]</scope>
    <source>
        <strain evidence="2 3">DSM 44189</strain>
    </source>
</reference>
<evidence type="ECO:0000313" key="3">
    <source>
        <dbReference type="Proteomes" id="UP001275440"/>
    </source>
</evidence>
<evidence type="ECO:0000256" key="1">
    <source>
        <dbReference type="SAM" id="MobiDB-lite"/>
    </source>
</evidence>
<feature type="compositionally biased region" description="Basic and acidic residues" evidence="1">
    <location>
        <begin position="29"/>
        <end position="40"/>
    </location>
</feature>
<evidence type="ECO:0000313" key="2">
    <source>
        <dbReference type="EMBL" id="MDV2475787.1"/>
    </source>
</evidence>
<protein>
    <submittedName>
        <fullName evidence="2">Uncharacterized protein</fullName>
    </submittedName>
</protein>
<keyword evidence="3" id="KW-1185">Reference proteome</keyword>
<feature type="region of interest" description="Disordered" evidence="1">
    <location>
        <begin position="1"/>
        <end position="40"/>
    </location>
</feature>
<comment type="caution">
    <text evidence="2">The sequence shown here is derived from an EMBL/GenBank/DDBJ whole genome shotgun (WGS) entry which is preliminary data.</text>
</comment>
<dbReference type="Proteomes" id="UP001275440">
    <property type="component" value="Unassembled WGS sequence"/>
</dbReference>
<accession>A0ABU3WP62</accession>
<feature type="compositionally biased region" description="Basic and acidic residues" evidence="1">
    <location>
        <begin position="1"/>
        <end position="17"/>
    </location>
</feature>
<organism evidence="2 3">
    <name type="scientific">Rhodococcus zopfii</name>
    <dbReference type="NCBI Taxonomy" id="43772"/>
    <lineage>
        <taxon>Bacteria</taxon>
        <taxon>Bacillati</taxon>
        <taxon>Actinomycetota</taxon>
        <taxon>Actinomycetes</taxon>
        <taxon>Mycobacteriales</taxon>
        <taxon>Nocardiaceae</taxon>
        <taxon>Rhodococcus</taxon>
    </lineage>
</organism>